<evidence type="ECO:0000256" key="7">
    <source>
        <dbReference type="SAM" id="Coils"/>
    </source>
</evidence>
<dbReference type="Proteomes" id="UP000886752">
    <property type="component" value="Unassembled WGS sequence"/>
</dbReference>
<keyword evidence="5" id="KW-0472">Membrane</keyword>
<keyword evidence="4" id="KW-1133">Transmembrane helix</keyword>
<evidence type="ECO:0000313" key="9">
    <source>
        <dbReference type="Proteomes" id="UP000886752"/>
    </source>
</evidence>
<comment type="caution">
    <text evidence="8">The sequence shown here is derived from an EMBL/GenBank/DDBJ whole genome shotgun (WGS) entry which is preliminary data.</text>
</comment>
<dbReference type="AlphaFoldDB" id="A0A9D1PX40"/>
<dbReference type="InterPro" id="IPR023081">
    <property type="entry name" value="Cell_div_FtsB"/>
</dbReference>
<gene>
    <name evidence="8" type="ORF">H9894_09290</name>
</gene>
<keyword evidence="2" id="KW-0132">Cell division</keyword>
<accession>A0A9D1PX40</accession>
<keyword evidence="7" id="KW-0175">Coiled coil</keyword>
<protein>
    <submittedName>
        <fullName evidence="8">Septum formation initiator family protein</fullName>
    </submittedName>
</protein>
<evidence type="ECO:0000256" key="3">
    <source>
        <dbReference type="ARBA" id="ARBA00022692"/>
    </source>
</evidence>
<evidence type="ECO:0000256" key="6">
    <source>
        <dbReference type="ARBA" id="ARBA00023306"/>
    </source>
</evidence>
<keyword evidence="1" id="KW-1003">Cell membrane</keyword>
<evidence type="ECO:0000256" key="1">
    <source>
        <dbReference type="ARBA" id="ARBA00022475"/>
    </source>
</evidence>
<evidence type="ECO:0000256" key="5">
    <source>
        <dbReference type="ARBA" id="ARBA00023136"/>
    </source>
</evidence>
<dbReference type="PANTHER" id="PTHR37485:SF1">
    <property type="entry name" value="CELL DIVISION PROTEIN FTSB"/>
    <property type="match status" value="1"/>
</dbReference>
<proteinExistence type="predicted"/>
<dbReference type="GO" id="GO:0043093">
    <property type="term" value="P:FtsZ-dependent cytokinesis"/>
    <property type="evidence" value="ECO:0007669"/>
    <property type="project" value="TreeGrafter"/>
</dbReference>
<evidence type="ECO:0000256" key="2">
    <source>
        <dbReference type="ARBA" id="ARBA00022618"/>
    </source>
</evidence>
<dbReference type="InterPro" id="IPR007060">
    <property type="entry name" value="FtsL/DivIC"/>
</dbReference>
<sequence length="105" mass="12408">MGVRLLILCAFLVLNSLLLYKAVWGTNGLLDHRELKQQQEAAEAECRNLDLANMALSREIRLLQTSDAYMEKMIRERLHYLRSNEILYLFNDEQSDLRETHERKN</sequence>
<evidence type="ECO:0000256" key="4">
    <source>
        <dbReference type="ARBA" id="ARBA00022989"/>
    </source>
</evidence>
<name>A0A9D1PX40_9BACT</name>
<keyword evidence="3" id="KW-0812">Transmembrane</keyword>
<evidence type="ECO:0000313" key="8">
    <source>
        <dbReference type="EMBL" id="HIW01362.1"/>
    </source>
</evidence>
<reference evidence="8" key="1">
    <citation type="journal article" date="2021" name="PeerJ">
        <title>Extensive microbial diversity within the chicken gut microbiome revealed by metagenomics and culture.</title>
        <authorList>
            <person name="Gilroy R."/>
            <person name="Ravi A."/>
            <person name="Getino M."/>
            <person name="Pursley I."/>
            <person name="Horton D.L."/>
            <person name="Alikhan N.F."/>
            <person name="Baker D."/>
            <person name="Gharbi K."/>
            <person name="Hall N."/>
            <person name="Watson M."/>
            <person name="Adriaenssens E.M."/>
            <person name="Foster-Nyarko E."/>
            <person name="Jarju S."/>
            <person name="Secka A."/>
            <person name="Antonio M."/>
            <person name="Oren A."/>
            <person name="Chaudhuri R.R."/>
            <person name="La Ragione R."/>
            <person name="Hildebrand F."/>
            <person name="Pallen M.J."/>
        </authorList>
    </citation>
    <scope>NUCLEOTIDE SEQUENCE</scope>
    <source>
        <strain evidence="8">ChiHecec2B26-446</strain>
    </source>
</reference>
<dbReference type="EMBL" id="DXHV01000078">
    <property type="protein sequence ID" value="HIW01362.1"/>
    <property type="molecule type" value="Genomic_DNA"/>
</dbReference>
<reference evidence="8" key="2">
    <citation type="submission" date="2021-04" db="EMBL/GenBank/DDBJ databases">
        <authorList>
            <person name="Gilroy R."/>
        </authorList>
    </citation>
    <scope>NUCLEOTIDE SEQUENCE</scope>
    <source>
        <strain evidence="8">ChiHecec2B26-446</strain>
    </source>
</reference>
<dbReference type="GO" id="GO:0030428">
    <property type="term" value="C:cell septum"/>
    <property type="evidence" value="ECO:0007669"/>
    <property type="project" value="TreeGrafter"/>
</dbReference>
<organism evidence="8 9">
    <name type="scientific">Candidatus Desulfovibrio intestinipullorum</name>
    <dbReference type="NCBI Taxonomy" id="2838536"/>
    <lineage>
        <taxon>Bacteria</taxon>
        <taxon>Pseudomonadati</taxon>
        <taxon>Thermodesulfobacteriota</taxon>
        <taxon>Desulfovibrionia</taxon>
        <taxon>Desulfovibrionales</taxon>
        <taxon>Desulfovibrionaceae</taxon>
        <taxon>Desulfovibrio</taxon>
    </lineage>
</organism>
<keyword evidence="6" id="KW-0131">Cell cycle</keyword>
<dbReference type="PANTHER" id="PTHR37485">
    <property type="entry name" value="CELL DIVISION PROTEIN FTSB"/>
    <property type="match status" value="1"/>
</dbReference>
<feature type="coiled-coil region" evidence="7">
    <location>
        <begin position="32"/>
        <end position="59"/>
    </location>
</feature>
<dbReference type="Pfam" id="PF04977">
    <property type="entry name" value="DivIC"/>
    <property type="match status" value="1"/>
</dbReference>